<evidence type="ECO:0000313" key="2">
    <source>
        <dbReference type="Proteomes" id="UP000274593"/>
    </source>
</evidence>
<dbReference type="RefSeq" id="WP_125067297.1">
    <property type="nucleotide sequence ID" value="NZ_CP032548.1"/>
</dbReference>
<sequence>MKNNFLDLIKNGFNGLDWKSIKVIFDVTNGSIGYESIQYVTSQNQIEEHWIPFKKIKEVIDFIRELYNSKKETNEKFNKVEVNFILNGKSTVRYYLDDVEELKNKIDTANVFFQWLNETMMNRIFEYEKENNLLISNYDEDGDFIDYKESWDSGVFTFKIVNKTVDYSIKLTKDNVSRNLSMPLPEYLIKGLLEHYQITNKELKEEWKPWNKLVINSLHNSIPYEEWEQYVFYTYEEI</sequence>
<accession>A0A3Q8RND6</accession>
<protein>
    <submittedName>
        <fullName evidence="1">Uncharacterized protein</fullName>
    </submittedName>
</protein>
<gene>
    <name evidence="1" type="ORF">D6T69_08290</name>
</gene>
<proteinExistence type="predicted"/>
<keyword evidence="2" id="KW-1185">Reference proteome</keyword>
<dbReference type="EMBL" id="CP032548">
    <property type="protein sequence ID" value="AZJ35520.1"/>
    <property type="molecule type" value="Genomic_DNA"/>
</dbReference>
<organism evidence="1 2">
    <name type="scientific">Tenacibaculum singaporense</name>
    <dbReference type="NCBI Taxonomy" id="2358479"/>
    <lineage>
        <taxon>Bacteria</taxon>
        <taxon>Pseudomonadati</taxon>
        <taxon>Bacteroidota</taxon>
        <taxon>Flavobacteriia</taxon>
        <taxon>Flavobacteriales</taxon>
        <taxon>Flavobacteriaceae</taxon>
        <taxon>Tenacibaculum</taxon>
    </lineage>
</organism>
<name>A0A3Q8RND6_9FLAO</name>
<dbReference type="KEGG" id="tsig:D6T69_08290"/>
<reference evidence="1 2" key="1">
    <citation type="submission" date="2018-09" db="EMBL/GenBank/DDBJ databases">
        <title>Insights into the microbiota of Asian seabass (Lates calcarifer) with tenacibaculosis symptoms and description of sp. nov. Tenacibaculum singaporense.</title>
        <authorList>
            <person name="Miyake S."/>
            <person name="Soh M."/>
            <person name="Azman M.N."/>
            <person name="Ngoh S.Y."/>
            <person name="Orban L."/>
        </authorList>
    </citation>
    <scope>NUCLEOTIDE SEQUENCE [LARGE SCALE GENOMIC DNA]</scope>
    <source>
        <strain evidence="1 2">DSM 106434</strain>
    </source>
</reference>
<dbReference type="AlphaFoldDB" id="A0A3Q8RND6"/>
<evidence type="ECO:0000313" key="1">
    <source>
        <dbReference type="EMBL" id="AZJ35520.1"/>
    </source>
</evidence>
<dbReference type="Proteomes" id="UP000274593">
    <property type="component" value="Chromosome"/>
</dbReference>